<organism evidence="1 2">
    <name type="scientific">Candidatus Viridilinea halotolerans</name>
    <dbReference type="NCBI Taxonomy" id="2491704"/>
    <lineage>
        <taxon>Bacteria</taxon>
        <taxon>Bacillati</taxon>
        <taxon>Chloroflexota</taxon>
        <taxon>Chloroflexia</taxon>
        <taxon>Chloroflexales</taxon>
        <taxon>Chloroflexineae</taxon>
        <taxon>Oscillochloridaceae</taxon>
        <taxon>Candidatus Viridilinea</taxon>
    </lineage>
</organism>
<sequence length="201" mass="20681">MSPPFLPPPRIPALLVALALLVVGSLAMATLAPPPPAAASITNPPNGPAASVVDCIRSGESRGGNSQDSPRFAMACMAGAWGRESYEFDRPTDDGDASRFFSSIVEFGASANGLTGQRTLASAGSGGTVAGSVSVGTIFGLAYSSGSHPSLPATHPADMQQDRLFAAAYTKRVTRFGMEGPLSRYCWFIPLGARASRPHAG</sequence>
<comment type="caution">
    <text evidence="1">The sequence shown here is derived from an EMBL/GenBank/DDBJ whole genome shotgun (WGS) entry which is preliminary data.</text>
</comment>
<name>A0A426TYF8_9CHLR</name>
<accession>A0A426TYF8</accession>
<evidence type="ECO:0000313" key="1">
    <source>
        <dbReference type="EMBL" id="RRR70945.1"/>
    </source>
</evidence>
<dbReference type="AlphaFoldDB" id="A0A426TYF8"/>
<reference evidence="1 2" key="1">
    <citation type="submission" date="2018-12" db="EMBL/GenBank/DDBJ databases">
        <title>Genome Sequence of Candidatus Viridilinea halotolerans isolated from saline sulfide-rich spring.</title>
        <authorList>
            <person name="Grouzdev D.S."/>
            <person name="Burganskaya E.I."/>
            <person name="Krutkina M.S."/>
            <person name="Sukhacheva M.V."/>
            <person name="Gorlenko V.M."/>
        </authorList>
    </citation>
    <scope>NUCLEOTIDE SEQUENCE [LARGE SCALE GENOMIC DNA]</scope>
    <source>
        <strain evidence="1">Chok-6</strain>
    </source>
</reference>
<protein>
    <submittedName>
        <fullName evidence="1">Uncharacterized protein</fullName>
    </submittedName>
</protein>
<feature type="non-terminal residue" evidence="1">
    <location>
        <position position="201"/>
    </location>
</feature>
<dbReference type="EMBL" id="RSAS01000482">
    <property type="protein sequence ID" value="RRR70945.1"/>
    <property type="molecule type" value="Genomic_DNA"/>
</dbReference>
<evidence type="ECO:0000313" key="2">
    <source>
        <dbReference type="Proteomes" id="UP000280307"/>
    </source>
</evidence>
<gene>
    <name evidence="1" type="ORF">EI684_12300</name>
</gene>
<proteinExistence type="predicted"/>
<dbReference type="Proteomes" id="UP000280307">
    <property type="component" value="Unassembled WGS sequence"/>
</dbReference>